<dbReference type="RefSeq" id="WP_073109297.1">
    <property type="nucleotide sequence ID" value="NZ_FQZY01000025.1"/>
</dbReference>
<organism evidence="1 3">
    <name type="scientific">Hespellia stercorisuis DSM 15480</name>
    <dbReference type="NCBI Taxonomy" id="1121950"/>
    <lineage>
        <taxon>Bacteria</taxon>
        <taxon>Bacillati</taxon>
        <taxon>Bacillota</taxon>
        <taxon>Clostridia</taxon>
        <taxon>Lachnospirales</taxon>
        <taxon>Lachnospiraceae</taxon>
        <taxon>Hespellia</taxon>
    </lineage>
</organism>
<dbReference type="STRING" id="1121950.SAMN02745243_01946"/>
<proteinExistence type="predicted"/>
<dbReference type="EMBL" id="FQZY01000025">
    <property type="protein sequence ID" value="SHK00158.1"/>
    <property type="molecule type" value="Genomic_DNA"/>
</dbReference>
<evidence type="ECO:0000313" key="1">
    <source>
        <dbReference type="EMBL" id="SHK00158.1"/>
    </source>
</evidence>
<keyword evidence="3" id="KW-1185">Reference proteome</keyword>
<dbReference type="OrthoDB" id="9799038at2"/>
<dbReference type="EMBL" id="FQZY01000081">
    <property type="protein sequence ID" value="SHK74293.1"/>
    <property type="molecule type" value="Genomic_DNA"/>
</dbReference>
<sequence length="99" mass="11335">MSYLSVKETALKWDISERSVRDYCQKGRIAEAFLIGKTWSIPDNATKPTHIPRHSNQPRILHNVLRDEKIHSVTGGIYHKIQIELTYNTAPIFASKESS</sequence>
<evidence type="ECO:0000313" key="3">
    <source>
        <dbReference type="Proteomes" id="UP000184301"/>
    </source>
</evidence>
<protein>
    <recommendedName>
        <fullName evidence="4">Helix-turn-helix domain-containing protein</fullName>
    </recommendedName>
</protein>
<gene>
    <name evidence="1" type="ORF">SAMN02745243_01946</name>
    <name evidence="2" type="ORF">SAMN02745243_03637</name>
</gene>
<evidence type="ECO:0008006" key="4">
    <source>
        <dbReference type="Google" id="ProtNLM"/>
    </source>
</evidence>
<dbReference type="AlphaFoldDB" id="A0A1M6NX02"/>
<dbReference type="Proteomes" id="UP000184301">
    <property type="component" value="Unassembled WGS sequence"/>
</dbReference>
<evidence type="ECO:0000313" key="2">
    <source>
        <dbReference type="EMBL" id="SHK74293.1"/>
    </source>
</evidence>
<accession>A0A1M6NX02</accession>
<reference evidence="1 3" key="1">
    <citation type="submission" date="2016-11" db="EMBL/GenBank/DDBJ databases">
        <authorList>
            <person name="Jaros S."/>
            <person name="Januszkiewicz K."/>
            <person name="Wedrychowicz H."/>
        </authorList>
    </citation>
    <scope>NUCLEOTIDE SEQUENCE [LARGE SCALE GENOMIC DNA]</scope>
    <source>
        <strain evidence="1 3">DSM 15480</strain>
    </source>
</reference>
<name>A0A1M6NX02_9FIRM</name>